<evidence type="ECO:0000313" key="1">
    <source>
        <dbReference type="EMBL" id="JAD86835.1"/>
    </source>
</evidence>
<protein>
    <submittedName>
        <fullName evidence="1">Uncharacterized protein</fullName>
    </submittedName>
</protein>
<organism evidence="1">
    <name type="scientific">Arundo donax</name>
    <name type="common">Giant reed</name>
    <name type="synonym">Donax arundinaceus</name>
    <dbReference type="NCBI Taxonomy" id="35708"/>
    <lineage>
        <taxon>Eukaryota</taxon>
        <taxon>Viridiplantae</taxon>
        <taxon>Streptophyta</taxon>
        <taxon>Embryophyta</taxon>
        <taxon>Tracheophyta</taxon>
        <taxon>Spermatophyta</taxon>
        <taxon>Magnoliopsida</taxon>
        <taxon>Liliopsida</taxon>
        <taxon>Poales</taxon>
        <taxon>Poaceae</taxon>
        <taxon>PACMAD clade</taxon>
        <taxon>Arundinoideae</taxon>
        <taxon>Arundineae</taxon>
        <taxon>Arundo</taxon>
    </lineage>
</organism>
<sequence>MHLSCICSHGLCLQSYGDVGLDVHKMHVISRGIYKSDPMYNLPAEICFASSRTTRRSQSQSHTGQRPLSKEVYVIEDAAAASAPEKSDNAWAPENLTTWLHC</sequence>
<reference evidence="1" key="1">
    <citation type="submission" date="2014-09" db="EMBL/GenBank/DDBJ databases">
        <authorList>
            <person name="Magalhaes I.L.F."/>
            <person name="Oliveira U."/>
            <person name="Santos F.R."/>
            <person name="Vidigal T.H.D.A."/>
            <person name="Brescovit A.D."/>
            <person name="Santos A.J."/>
        </authorList>
    </citation>
    <scope>NUCLEOTIDE SEQUENCE</scope>
    <source>
        <tissue evidence="1">Shoot tissue taken approximately 20 cm above the soil surface</tissue>
    </source>
</reference>
<dbReference type="AlphaFoldDB" id="A0A0A9DMF1"/>
<proteinExistence type="predicted"/>
<name>A0A0A9DMF1_ARUDO</name>
<dbReference type="EMBL" id="GBRH01211060">
    <property type="protein sequence ID" value="JAD86835.1"/>
    <property type="molecule type" value="Transcribed_RNA"/>
</dbReference>
<accession>A0A0A9DMF1</accession>
<reference evidence="1" key="2">
    <citation type="journal article" date="2015" name="Data Brief">
        <title>Shoot transcriptome of the giant reed, Arundo donax.</title>
        <authorList>
            <person name="Barrero R.A."/>
            <person name="Guerrero F.D."/>
            <person name="Moolhuijzen P."/>
            <person name="Goolsby J.A."/>
            <person name="Tidwell J."/>
            <person name="Bellgard S.E."/>
            <person name="Bellgard M.I."/>
        </authorList>
    </citation>
    <scope>NUCLEOTIDE SEQUENCE</scope>
    <source>
        <tissue evidence="1">Shoot tissue taken approximately 20 cm above the soil surface</tissue>
    </source>
</reference>